<name>B6XWH6_9BIFI</name>
<evidence type="ECO:0000313" key="2">
    <source>
        <dbReference type="Proteomes" id="UP000003882"/>
    </source>
</evidence>
<dbReference type="Proteomes" id="UP000003882">
    <property type="component" value="Unassembled WGS sequence"/>
</dbReference>
<accession>B6XWH6</accession>
<reference evidence="1 2" key="2">
    <citation type="submission" date="2008-10" db="EMBL/GenBank/DDBJ databases">
        <authorList>
            <person name="Fulton L."/>
            <person name="Clifton S."/>
            <person name="Fulton B."/>
            <person name="Xu J."/>
            <person name="Minx P."/>
            <person name="Pepin K.H."/>
            <person name="Johnson M."/>
            <person name="Bhonagiri V."/>
            <person name="Nash W.E."/>
            <person name="Mardis E.R."/>
            <person name="Wilson R.K."/>
        </authorList>
    </citation>
    <scope>NUCLEOTIDE SEQUENCE [LARGE SCALE GENOMIC DNA]</scope>
    <source>
        <strain evidence="1 2">DSM 16992</strain>
    </source>
</reference>
<evidence type="ECO:0000313" key="1">
    <source>
        <dbReference type="EMBL" id="EEB20979.1"/>
    </source>
</evidence>
<proteinExistence type="predicted"/>
<protein>
    <submittedName>
        <fullName evidence="1">Uncharacterized protein</fullName>
    </submittedName>
</protein>
<sequence length="51" mass="5993">MRIFFSLENSGFERFFKKLVGLSRKYPLLFRLGGFAAYFLRGFSHKILASK</sequence>
<dbReference type="EMBL" id="ABXY01000023">
    <property type="protein sequence ID" value="EEB20979.1"/>
    <property type="molecule type" value="Genomic_DNA"/>
</dbReference>
<gene>
    <name evidence="1" type="ORF">BIFCAT_01635</name>
</gene>
<dbReference type="AlphaFoldDB" id="B6XWH6"/>
<reference evidence="1 2" key="1">
    <citation type="submission" date="2008-10" db="EMBL/GenBank/DDBJ databases">
        <title>Draft genome sequence of Bifidobacterium catenulatum (DSM 16992).</title>
        <authorList>
            <person name="Sudarsanam P."/>
            <person name="Ley R."/>
            <person name="Guruge J."/>
            <person name="Turnbaugh P.J."/>
            <person name="Mahowald M."/>
            <person name="Liep D."/>
            <person name="Gordon J."/>
        </authorList>
    </citation>
    <scope>NUCLEOTIDE SEQUENCE [LARGE SCALE GENOMIC DNA]</scope>
    <source>
        <strain evidence="1 2">DSM 16992</strain>
    </source>
</reference>
<comment type="caution">
    <text evidence="1">The sequence shown here is derived from an EMBL/GenBank/DDBJ whole genome shotgun (WGS) entry which is preliminary data.</text>
</comment>
<organism evidence="1 2">
    <name type="scientific">Bifidobacterium catenulatum DSM 16992 = JCM 1194 = LMG 11043</name>
    <dbReference type="NCBI Taxonomy" id="566552"/>
    <lineage>
        <taxon>Bacteria</taxon>
        <taxon>Bacillati</taxon>
        <taxon>Actinomycetota</taxon>
        <taxon>Actinomycetes</taxon>
        <taxon>Bifidobacteriales</taxon>
        <taxon>Bifidobacteriaceae</taxon>
        <taxon>Bifidobacterium</taxon>
    </lineage>
</organism>